<name>A0ABX9MHK9_9DEIN</name>
<dbReference type="EMBL" id="QWKY01000113">
    <property type="protein sequence ID" value="RIH74595.1"/>
    <property type="molecule type" value="Genomic_DNA"/>
</dbReference>
<reference evidence="1 2" key="1">
    <citation type="submission" date="2018-08" db="EMBL/GenBank/DDBJ databases">
        <title>Meiothermus hypogaeus DSM 23238 genome sequencing project.</title>
        <authorList>
            <person name="Da Costa M.S."/>
            <person name="Albuquerque L."/>
            <person name="Raposo P."/>
            <person name="Froufe H.J.C."/>
            <person name="Barroso C.S."/>
            <person name="Egas C."/>
        </authorList>
    </citation>
    <scope>NUCLEOTIDE SEQUENCE [LARGE SCALE GENOMIC DNA]</scope>
    <source>
        <strain evidence="1 2">DSM 23238</strain>
    </source>
</reference>
<keyword evidence="2" id="KW-1185">Reference proteome</keyword>
<accession>A0ABX9MHK9</accession>
<organism evidence="1 2">
    <name type="scientific">Meiothermus hypogaeus</name>
    <dbReference type="NCBI Taxonomy" id="884155"/>
    <lineage>
        <taxon>Bacteria</taxon>
        <taxon>Thermotogati</taxon>
        <taxon>Deinococcota</taxon>
        <taxon>Deinococci</taxon>
        <taxon>Thermales</taxon>
        <taxon>Thermaceae</taxon>
        <taxon>Meiothermus</taxon>
    </lineage>
</organism>
<gene>
    <name evidence="1" type="ORF">Mhypo_03272</name>
</gene>
<proteinExistence type="predicted"/>
<dbReference type="Proteomes" id="UP000265443">
    <property type="component" value="Unassembled WGS sequence"/>
</dbReference>
<protein>
    <submittedName>
        <fullName evidence="1">Uncharacterized protein</fullName>
    </submittedName>
</protein>
<sequence length="38" mass="4068">MKMPLSREVALTAAGLFLVWLLVALLDTAALWLRGLGG</sequence>
<evidence type="ECO:0000313" key="1">
    <source>
        <dbReference type="EMBL" id="RIH74595.1"/>
    </source>
</evidence>
<comment type="caution">
    <text evidence="1">The sequence shown here is derived from an EMBL/GenBank/DDBJ whole genome shotgun (WGS) entry which is preliminary data.</text>
</comment>
<evidence type="ECO:0000313" key="2">
    <source>
        <dbReference type="Proteomes" id="UP000265443"/>
    </source>
</evidence>